<dbReference type="GO" id="GO:0005787">
    <property type="term" value="C:signal peptidase complex"/>
    <property type="evidence" value="ECO:0007669"/>
    <property type="project" value="InterPro"/>
</dbReference>
<evidence type="ECO:0000313" key="11">
    <source>
        <dbReference type="Proteomes" id="UP000193560"/>
    </source>
</evidence>
<evidence type="ECO:0000256" key="1">
    <source>
        <dbReference type="ARBA" id="ARBA00004477"/>
    </source>
</evidence>
<evidence type="ECO:0000256" key="7">
    <source>
        <dbReference type="ARBA" id="ARBA00023136"/>
    </source>
</evidence>
<comment type="function">
    <text evidence="8">Component of the signal peptidase complex (SPC) which catalyzes the cleavage of N-terminal signal sequences from nascent proteins as they are translocated into the lumen of the endoplasmic reticulum. Enhances the enzymatic activity of SPC and facilitates the interactions between different components of the translocation site.</text>
</comment>
<comment type="caution">
    <text evidence="10">The sequence shown here is derived from an EMBL/GenBank/DDBJ whole genome shotgun (WGS) entry which is preliminary data.</text>
</comment>
<keyword evidence="7 9" id="KW-0472">Membrane</keyword>
<evidence type="ECO:0000256" key="4">
    <source>
        <dbReference type="ARBA" id="ARBA00022692"/>
    </source>
</evidence>
<dbReference type="Proteomes" id="UP000193560">
    <property type="component" value="Unassembled WGS sequence"/>
</dbReference>
<keyword evidence="5" id="KW-0256">Endoplasmic reticulum</keyword>
<proteinExistence type="inferred from homology"/>
<dbReference type="PANTHER" id="PTHR13085:SF0">
    <property type="entry name" value="SIGNAL PEPTIDASE COMPLEX SUBUNIT 2"/>
    <property type="match status" value="1"/>
</dbReference>
<reference evidence="10 11" key="1">
    <citation type="submission" date="2016-07" db="EMBL/GenBank/DDBJ databases">
        <title>Pervasive Adenine N6-methylation of Active Genes in Fungi.</title>
        <authorList>
            <consortium name="DOE Joint Genome Institute"/>
            <person name="Mondo S.J."/>
            <person name="Dannebaum R.O."/>
            <person name="Kuo R.C."/>
            <person name="Labutti K."/>
            <person name="Haridas S."/>
            <person name="Kuo A."/>
            <person name="Salamov A."/>
            <person name="Ahrendt S.R."/>
            <person name="Lipzen A."/>
            <person name="Sullivan W."/>
            <person name="Andreopoulos W.B."/>
            <person name="Clum A."/>
            <person name="Lindquist E."/>
            <person name="Daum C."/>
            <person name="Ramamoorthy G.K."/>
            <person name="Gryganskyi A."/>
            <person name="Culley D."/>
            <person name="Magnuson J.K."/>
            <person name="James T.Y."/>
            <person name="O'Malley M.A."/>
            <person name="Stajich J.E."/>
            <person name="Spatafora J.W."/>
            <person name="Visel A."/>
            <person name="Grigoriev I.V."/>
        </authorList>
    </citation>
    <scope>NUCLEOTIDE SEQUENCE [LARGE SCALE GENOMIC DNA]</scope>
    <source>
        <strain evidence="10 11">NRRL 1336</strain>
    </source>
</reference>
<dbReference type="EMBL" id="MCGE01000046">
    <property type="protein sequence ID" value="ORZ05033.1"/>
    <property type="molecule type" value="Genomic_DNA"/>
</dbReference>
<dbReference type="OrthoDB" id="29558at2759"/>
<dbReference type="Pfam" id="PF06703">
    <property type="entry name" value="SPC25"/>
    <property type="match status" value="1"/>
</dbReference>
<keyword evidence="4 9" id="KW-0812">Transmembrane</keyword>
<dbReference type="STRING" id="90262.A0A1X2HXY7"/>
<accession>A0A1X2HXY7</accession>
<feature type="transmembrane region" description="Helical" evidence="9">
    <location>
        <begin position="53"/>
        <end position="71"/>
    </location>
</feature>
<organism evidence="10 11">
    <name type="scientific">Absidia repens</name>
    <dbReference type="NCBI Taxonomy" id="90262"/>
    <lineage>
        <taxon>Eukaryota</taxon>
        <taxon>Fungi</taxon>
        <taxon>Fungi incertae sedis</taxon>
        <taxon>Mucoromycota</taxon>
        <taxon>Mucoromycotina</taxon>
        <taxon>Mucoromycetes</taxon>
        <taxon>Mucorales</taxon>
        <taxon>Cunninghamellaceae</taxon>
        <taxon>Absidia</taxon>
    </lineage>
</organism>
<evidence type="ECO:0000256" key="6">
    <source>
        <dbReference type="ARBA" id="ARBA00022989"/>
    </source>
</evidence>
<evidence type="ECO:0000256" key="5">
    <source>
        <dbReference type="ARBA" id="ARBA00022824"/>
    </source>
</evidence>
<evidence type="ECO:0000256" key="8">
    <source>
        <dbReference type="ARBA" id="ARBA00045608"/>
    </source>
</evidence>
<dbReference type="PANTHER" id="PTHR13085">
    <property type="entry name" value="MICROSOMAL SIGNAL PEPTIDASE 25 KDA SUBUNIT"/>
    <property type="match status" value="1"/>
</dbReference>
<keyword evidence="11" id="KW-1185">Reference proteome</keyword>
<evidence type="ECO:0000256" key="9">
    <source>
        <dbReference type="SAM" id="Phobius"/>
    </source>
</evidence>
<gene>
    <name evidence="10" type="ORF">BCR42DRAFT_361955</name>
</gene>
<dbReference type="InterPro" id="IPR009582">
    <property type="entry name" value="Spc2/SPCS2"/>
</dbReference>
<sequence>MSSSASEQKTNEEPVKVTNVYDTTQLKNALDDELAKFIEANCGFSQSHQHTDVKLVLGYISVFIAAGSFLYEREYGFDYGKFGTLGCVIAFWFLQAASFLYTRFVQNNEAFVGYLYQGDDHVGTLSVTTNMDRYSPDYHIKYMYSDLKKRKDHRAETTSSAAEWFTEDGTLVEAKFNDQIKASVNSVTKHLHKD</sequence>
<feature type="transmembrane region" description="Helical" evidence="9">
    <location>
        <begin position="83"/>
        <end position="101"/>
    </location>
</feature>
<dbReference type="GO" id="GO:0006465">
    <property type="term" value="P:signal peptide processing"/>
    <property type="evidence" value="ECO:0007669"/>
    <property type="project" value="InterPro"/>
</dbReference>
<evidence type="ECO:0000256" key="2">
    <source>
        <dbReference type="ARBA" id="ARBA00007324"/>
    </source>
</evidence>
<keyword evidence="6 9" id="KW-1133">Transmembrane helix</keyword>
<evidence type="ECO:0000256" key="3">
    <source>
        <dbReference type="ARBA" id="ARBA00017057"/>
    </source>
</evidence>
<dbReference type="AlphaFoldDB" id="A0A1X2HXY7"/>
<dbReference type="GO" id="GO:0045047">
    <property type="term" value="P:protein targeting to ER"/>
    <property type="evidence" value="ECO:0007669"/>
    <property type="project" value="TreeGrafter"/>
</dbReference>
<name>A0A1X2HXY7_9FUNG</name>
<comment type="subcellular location">
    <subcellularLocation>
        <location evidence="1">Endoplasmic reticulum membrane</location>
        <topology evidence="1">Multi-pass membrane protein</topology>
    </subcellularLocation>
</comment>
<comment type="similarity">
    <text evidence="2">Belongs to the SPCS2 family.</text>
</comment>
<evidence type="ECO:0000313" key="10">
    <source>
        <dbReference type="EMBL" id="ORZ05033.1"/>
    </source>
</evidence>
<protein>
    <recommendedName>
        <fullName evidence="3">Signal peptidase complex subunit 2</fullName>
    </recommendedName>
</protein>